<feature type="region of interest" description="Disordered" evidence="1">
    <location>
        <begin position="227"/>
        <end position="382"/>
    </location>
</feature>
<dbReference type="InterPro" id="IPR036869">
    <property type="entry name" value="J_dom_sf"/>
</dbReference>
<feature type="compositionally biased region" description="Polar residues" evidence="1">
    <location>
        <begin position="175"/>
        <end position="184"/>
    </location>
</feature>
<sequence>MECNKEEARRAKEIAERKMQNKDFLGAKKIVLKAQQLFPDLENILQMLTVCEVHCCAGAMINGVIDWYGILQVEQFADELSIKKQYRRLALQLHPDKNKFAGAEAAFKLIGEAHMTLSDRGKRSVYDSKRRLNSSNFLPRQPSRQPPRSYCAKTQPGVPGNCANTATSNFSNTNQQPSASNSQSISTMCPRCCQRYVYPRFLINRSLHCHRCNSDFVANELHAQEVPVPGTNSTQPLNHAKKSKKEVPGQPSPTGNSSNAGFQGNVAGGPAVQKSRSSSGINVTRGSVGSSSKEKLDGTAGSNLHFEKVKRERKKRDSKVKPSAVNAKWKSGWTESSDSVSSSDSVDILTKEKTFGQAEATEQSAGTSIGGYPRRSSRPKQKVAYNEALNDDDLVAAKRSRKGGSSFHAVHSKSNSPDVSGLRNNDDAKCTVDSSSNGSPGPASFSYPDPEFGNFEGERVESKFVAGQIWAVYDDLDAMPRYYVRIREVCAGEFRLHFNWLEHNAINNTEAVWTKAELPVASGNYRVGKSESTTSLQMFSHLMCWEKVTRRITYNIYPRKGEVWALYKDWDIKWSSDADSHRLYEYEVVEVLLDFADSSDILVVHHLVKIEGFLSLFMPAMDKGTYKIPSTEVLRFSHKVPSYRLTGAEREGTLKGCLELDVASLPDDFADAFPSISLDNAALKSGNFDDTFINIPSRSVAAEEEGVATSSKNGVPKENINVIKTASHRGHSADAVNEVAPNPDADGAGRLNSPSLASPLLDTNDYPQGEFHDFEEDKSVDKIKQGQIWALYSDVDQFPKYYAKIRSVKESTVSASWAELLPQRKDEKMWSKKGLPCGCGTFKVQRKVNSFDTTDILSHMVHAMPGKRDQYDIYPRSGEVWALYKGWSIEWTLSDVEKSDFDIVEVRECSSYLITVAILTKVDGYNTVFMPERKGEVQQTLEIPADENLRFSHQIPAFRLTDQESSKLQGYWELHSLSVPPKFL</sequence>
<dbReference type="Proteomes" id="UP001140949">
    <property type="component" value="Unassembled WGS sequence"/>
</dbReference>
<dbReference type="AlphaFoldDB" id="A0AAX6IPA1"/>
<dbReference type="EMBL" id="JANAVB010000197">
    <property type="protein sequence ID" value="KAJ6854084.1"/>
    <property type="molecule type" value="Genomic_DNA"/>
</dbReference>
<evidence type="ECO:0000256" key="1">
    <source>
        <dbReference type="SAM" id="MobiDB-lite"/>
    </source>
</evidence>
<protein>
    <recommendedName>
        <fullName evidence="2">J domain-containing protein</fullName>
    </recommendedName>
</protein>
<dbReference type="SUPFAM" id="SSF46565">
    <property type="entry name" value="Chaperone J-domain"/>
    <property type="match status" value="1"/>
</dbReference>
<evidence type="ECO:0000313" key="4">
    <source>
        <dbReference type="Proteomes" id="UP001140949"/>
    </source>
</evidence>
<dbReference type="SMART" id="SM00271">
    <property type="entry name" value="DnaJ"/>
    <property type="match status" value="1"/>
</dbReference>
<feature type="compositionally biased region" description="Low complexity" evidence="1">
    <location>
        <begin position="161"/>
        <end position="174"/>
    </location>
</feature>
<feature type="domain" description="J" evidence="2">
    <location>
        <begin position="66"/>
        <end position="130"/>
    </location>
</feature>
<dbReference type="PRINTS" id="PR00625">
    <property type="entry name" value="JDOMAIN"/>
</dbReference>
<dbReference type="Gene3D" id="1.10.287.110">
    <property type="entry name" value="DnaJ domain"/>
    <property type="match status" value="1"/>
</dbReference>
<feature type="compositionally biased region" description="Low complexity" evidence="1">
    <location>
        <begin position="139"/>
        <end position="149"/>
    </location>
</feature>
<evidence type="ECO:0000313" key="3">
    <source>
        <dbReference type="EMBL" id="KAJ6854084.1"/>
    </source>
</evidence>
<dbReference type="PANTHER" id="PTHR47374:SF6">
    <property type="entry name" value="ENDOSOME ANTIGEN-LIKE PROTEIN, PUTATIVE (DUF3444)-RELATED"/>
    <property type="match status" value="1"/>
</dbReference>
<dbReference type="InterPro" id="IPR024593">
    <property type="entry name" value="DUF3444"/>
</dbReference>
<dbReference type="GO" id="GO:0005783">
    <property type="term" value="C:endoplasmic reticulum"/>
    <property type="evidence" value="ECO:0007669"/>
    <property type="project" value="UniProtKB-ARBA"/>
</dbReference>
<gene>
    <name evidence="3" type="ORF">M6B38_100960</name>
</gene>
<keyword evidence="4" id="KW-1185">Reference proteome</keyword>
<accession>A0AAX6IPA1</accession>
<dbReference type="InterPro" id="IPR001623">
    <property type="entry name" value="DnaJ_domain"/>
</dbReference>
<proteinExistence type="predicted"/>
<comment type="caution">
    <text evidence="3">The sequence shown here is derived from an EMBL/GenBank/DDBJ whole genome shotgun (WGS) entry which is preliminary data.</text>
</comment>
<organism evidence="3 4">
    <name type="scientific">Iris pallida</name>
    <name type="common">Sweet iris</name>
    <dbReference type="NCBI Taxonomy" id="29817"/>
    <lineage>
        <taxon>Eukaryota</taxon>
        <taxon>Viridiplantae</taxon>
        <taxon>Streptophyta</taxon>
        <taxon>Embryophyta</taxon>
        <taxon>Tracheophyta</taxon>
        <taxon>Spermatophyta</taxon>
        <taxon>Magnoliopsida</taxon>
        <taxon>Liliopsida</taxon>
        <taxon>Asparagales</taxon>
        <taxon>Iridaceae</taxon>
        <taxon>Iridoideae</taxon>
        <taxon>Irideae</taxon>
        <taxon>Iris</taxon>
    </lineage>
</organism>
<feature type="region of interest" description="Disordered" evidence="1">
    <location>
        <begin position="134"/>
        <end position="184"/>
    </location>
</feature>
<dbReference type="Pfam" id="PF00226">
    <property type="entry name" value="DnaJ"/>
    <property type="match status" value="1"/>
</dbReference>
<feature type="compositionally biased region" description="Polar residues" evidence="1">
    <location>
        <begin position="252"/>
        <end position="262"/>
    </location>
</feature>
<reference evidence="3" key="2">
    <citation type="submission" date="2023-04" db="EMBL/GenBank/DDBJ databases">
        <authorList>
            <person name="Bruccoleri R.E."/>
            <person name="Oakeley E.J."/>
            <person name="Faust A.-M."/>
            <person name="Dessus-Babus S."/>
            <person name="Altorfer M."/>
            <person name="Burckhardt D."/>
            <person name="Oertli M."/>
            <person name="Naumann U."/>
            <person name="Petersen F."/>
            <person name="Wong J."/>
        </authorList>
    </citation>
    <scope>NUCLEOTIDE SEQUENCE</scope>
    <source>
        <strain evidence="3">GSM-AAB239-AS_SAM_17_03QT</strain>
        <tissue evidence="3">Leaf</tissue>
    </source>
</reference>
<evidence type="ECO:0000259" key="2">
    <source>
        <dbReference type="PROSITE" id="PS50076"/>
    </source>
</evidence>
<feature type="region of interest" description="Disordered" evidence="1">
    <location>
        <begin position="400"/>
        <end position="450"/>
    </location>
</feature>
<feature type="compositionally biased region" description="Low complexity" evidence="1">
    <location>
        <begin position="336"/>
        <end position="347"/>
    </location>
</feature>
<dbReference type="Pfam" id="PF11926">
    <property type="entry name" value="DUF3444"/>
    <property type="match status" value="2"/>
</dbReference>
<dbReference type="PROSITE" id="PS50076">
    <property type="entry name" value="DNAJ_2"/>
    <property type="match status" value="1"/>
</dbReference>
<dbReference type="PANTHER" id="PTHR47374">
    <property type="entry name" value="ENDOSOME ANTIGEN-LIKE PROTEIN, PUTATIVE (DUF3444)-RELATED"/>
    <property type="match status" value="1"/>
</dbReference>
<reference evidence="3" key="1">
    <citation type="journal article" date="2023" name="GigaByte">
        <title>Genome assembly of the bearded iris, Iris pallida Lam.</title>
        <authorList>
            <person name="Bruccoleri R.E."/>
            <person name="Oakeley E.J."/>
            <person name="Faust A.M.E."/>
            <person name="Altorfer M."/>
            <person name="Dessus-Babus S."/>
            <person name="Burckhardt D."/>
            <person name="Oertli M."/>
            <person name="Naumann U."/>
            <person name="Petersen F."/>
            <person name="Wong J."/>
        </authorList>
    </citation>
    <scope>NUCLEOTIDE SEQUENCE</scope>
    <source>
        <strain evidence="3">GSM-AAB239-AS_SAM_17_03QT</strain>
    </source>
</reference>
<feature type="compositionally biased region" description="Polar residues" evidence="1">
    <location>
        <begin position="274"/>
        <end position="291"/>
    </location>
</feature>
<dbReference type="CDD" id="cd06257">
    <property type="entry name" value="DnaJ"/>
    <property type="match status" value="1"/>
</dbReference>
<name>A0AAX6IPA1_IRIPA</name>